<proteinExistence type="predicted"/>
<dbReference type="OrthoDB" id="416344at2759"/>
<protein>
    <recommendedName>
        <fullName evidence="1">Peptidase S9 prolyl oligopeptidase catalytic domain-containing protein</fullName>
    </recommendedName>
</protein>
<feature type="domain" description="Peptidase S9 prolyl oligopeptidase catalytic" evidence="1">
    <location>
        <begin position="459"/>
        <end position="666"/>
    </location>
</feature>
<accession>A0A1Z5KG93</accession>
<dbReference type="InterPro" id="IPR001375">
    <property type="entry name" value="Peptidase_S9_cat"/>
</dbReference>
<dbReference type="AlphaFoldDB" id="A0A1Z5KG93"/>
<dbReference type="Proteomes" id="UP000198406">
    <property type="component" value="Unassembled WGS sequence"/>
</dbReference>
<evidence type="ECO:0000313" key="2">
    <source>
        <dbReference type="EMBL" id="GAX24988.1"/>
    </source>
</evidence>
<dbReference type="SUPFAM" id="SSF53474">
    <property type="entry name" value="alpha/beta-Hydrolases"/>
    <property type="match status" value="1"/>
</dbReference>
<dbReference type="PANTHER" id="PTHR43056:SF5">
    <property type="entry name" value="PEPTIDASE S9 PROLYL OLIGOPEPTIDASE CATALYTIC DOMAIN-CONTAINING PROTEIN"/>
    <property type="match status" value="1"/>
</dbReference>
<dbReference type="InterPro" id="IPR050585">
    <property type="entry name" value="Xaa-Pro_dipeptidyl-ppase/CocE"/>
</dbReference>
<dbReference type="InParanoid" id="A0A1Z5KG93"/>
<comment type="caution">
    <text evidence="2">The sequence shown here is derived from an EMBL/GenBank/DDBJ whole genome shotgun (WGS) entry which is preliminary data.</text>
</comment>
<evidence type="ECO:0000313" key="3">
    <source>
        <dbReference type="Proteomes" id="UP000198406"/>
    </source>
</evidence>
<evidence type="ECO:0000259" key="1">
    <source>
        <dbReference type="Pfam" id="PF00326"/>
    </source>
</evidence>
<dbReference type="GO" id="GO:0006508">
    <property type="term" value="P:proteolysis"/>
    <property type="evidence" value="ECO:0007669"/>
    <property type="project" value="InterPro"/>
</dbReference>
<dbReference type="InterPro" id="IPR029058">
    <property type="entry name" value="AB_hydrolase_fold"/>
</dbReference>
<reference evidence="2 3" key="1">
    <citation type="journal article" date="2015" name="Plant Cell">
        <title>Oil accumulation by the oleaginous diatom Fistulifera solaris as revealed by the genome and transcriptome.</title>
        <authorList>
            <person name="Tanaka T."/>
            <person name="Maeda Y."/>
            <person name="Veluchamy A."/>
            <person name="Tanaka M."/>
            <person name="Abida H."/>
            <person name="Marechal E."/>
            <person name="Bowler C."/>
            <person name="Muto M."/>
            <person name="Sunaga Y."/>
            <person name="Tanaka M."/>
            <person name="Yoshino T."/>
            <person name="Taniguchi T."/>
            <person name="Fukuda Y."/>
            <person name="Nemoto M."/>
            <person name="Matsumoto M."/>
            <person name="Wong P.S."/>
            <person name="Aburatani S."/>
            <person name="Fujibuchi W."/>
        </authorList>
    </citation>
    <scope>NUCLEOTIDE SEQUENCE [LARGE SCALE GENOMIC DNA]</scope>
    <source>
        <strain evidence="2 3">JPCC DA0580</strain>
    </source>
</reference>
<keyword evidence="3" id="KW-1185">Reference proteome</keyword>
<dbReference type="Pfam" id="PF00326">
    <property type="entry name" value="Peptidase_S9"/>
    <property type="match status" value="1"/>
</dbReference>
<dbReference type="Gene3D" id="3.40.50.1820">
    <property type="entry name" value="alpha/beta hydrolase"/>
    <property type="match status" value="1"/>
</dbReference>
<name>A0A1Z5KG93_FISSO</name>
<organism evidence="2 3">
    <name type="scientific">Fistulifera solaris</name>
    <name type="common">Oleaginous diatom</name>
    <dbReference type="NCBI Taxonomy" id="1519565"/>
    <lineage>
        <taxon>Eukaryota</taxon>
        <taxon>Sar</taxon>
        <taxon>Stramenopiles</taxon>
        <taxon>Ochrophyta</taxon>
        <taxon>Bacillariophyta</taxon>
        <taxon>Bacillariophyceae</taxon>
        <taxon>Bacillariophycidae</taxon>
        <taxon>Naviculales</taxon>
        <taxon>Naviculaceae</taxon>
        <taxon>Fistulifera</taxon>
    </lineage>
</organism>
<gene>
    <name evidence="2" type="ORF">FisN_2Lh267</name>
</gene>
<sequence length="686" mass="75274">MISLTDDTSPISAEMVGKSKASSLAEMMAAPTFGVYVSCNDPESQGKTAIQHVTASGVLSLSDPKLYNVRSAVHEYGGGAFCVGPHGDGVIVTDYPSHVVYWLSKGKDAMQIFPATNTKSACRLADFKVVESATDMFLLAVMEDHSDPTNVQNSIVSVSLDGMAKYRTLACGKDFYSSPCWDSSSKRLAFVAWDHPNMPWDHSVLFVSKESIEPFAIDQVPDAQRVTSTCHNDSFGVYSPAWFQGELFFLYNQSGWYNIYKWEANTNGLKCLYPIDADFSEAKCGWILGCHNFVFIGNKQMLVANYAPPPDSGNDDPSGSRLVFIDLMSGSIREYGRSCLPPYSISSLAYSEYEESLYFFGGSISAPLAVWVWKTPGVEDSVAVPVFDPASDLFDADVWTKLKSAMSIPKHIEFPSPSSCNGLGYAYGYYYPPSLSSPQAKPPLLVKAHGGPTARTSTTFRLDIQYWTTRGFAVLDVDYGGSTGYGRAYQKSLQGNWGILDIDDACNGAKYCVSKGLAREDWLCIDGSSAGGYSTLAALVFRDTFRAGASLYGIGDLNALAEETHKFESRYLDGLIGPYPEMKNVYDERCPINFVNNLTCPVILLQGDEDKIVPPNQAEQMFEALCAKKLPTTLVIYKGEQHGFRKPENVSHALSSEYCFFCRVFGIQPQSEGAFQEIPIGLRIAL</sequence>
<dbReference type="EMBL" id="BDSP01000218">
    <property type="protein sequence ID" value="GAX24988.1"/>
    <property type="molecule type" value="Genomic_DNA"/>
</dbReference>
<dbReference type="SUPFAM" id="SSF69322">
    <property type="entry name" value="Tricorn protease domain 2"/>
    <property type="match status" value="1"/>
</dbReference>
<dbReference type="PANTHER" id="PTHR43056">
    <property type="entry name" value="PEPTIDASE S9 PROLYL OLIGOPEPTIDASE"/>
    <property type="match status" value="1"/>
</dbReference>
<dbReference type="GO" id="GO:0008236">
    <property type="term" value="F:serine-type peptidase activity"/>
    <property type="evidence" value="ECO:0007669"/>
    <property type="project" value="InterPro"/>
</dbReference>